<dbReference type="AlphaFoldDB" id="A0A445MIS5"/>
<gene>
    <name evidence="2" type="ORF">BHM03_00032161</name>
</gene>
<sequence>LDKLPIACCQGHYWLVGCCVCPDTPPVASCQGSGGTVRWSAAASALTRRLSLVVGGQGALVKGWSGTLALLHCSLLGGTVSRPQDCHRMPRGQPETLLALLNSLFFRLGFLQFSFFCPPISFNHVGCSPRVHLALGSFPLPVRRGCNRRVEKLASWGSHIRGYLPRRTPGGEGTWSPTSLGAMDLNVLCKKPRIPRGKSTPAASPESAQLEVEVIHTEASIKQSVGSPVADQATVGRPDKWGTIKVKKHKSHRDEGSSPMGSSKERTRAAHPLAATSRCHLLPSSSITTASHSSPPVAISIVAPPNRRAPMPQHSLLPATPSALVHNSAASASCCCCTLVPLPIATAAPICCLQPTPAQQRHHCLPLAIVAAALNPLQRPSATYCSQLCCLCFPLLQSIRSPKPSSVAPAPAVGQPSSQPLPLLLLVVVAATASSQPSSPLPSSSIAVGPHPLKHQQLRLYLDTPHLLGAPHDAATSSLAAAALTAAAASNRAPCRCTSLLPPLPLPTTTVSATATPPYCHHCPFLPPPPLATTAAPTSPTSFLTYW</sequence>
<name>A0A445MIS5_ENSVE</name>
<dbReference type="Proteomes" id="UP000290560">
    <property type="component" value="Unassembled WGS sequence"/>
</dbReference>
<feature type="region of interest" description="Disordered" evidence="1">
    <location>
        <begin position="245"/>
        <end position="270"/>
    </location>
</feature>
<organism evidence="2">
    <name type="scientific">Ensete ventricosum</name>
    <name type="common">Abyssinian banana</name>
    <name type="synonym">Musa ensete</name>
    <dbReference type="NCBI Taxonomy" id="4639"/>
    <lineage>
        <taxon>Eukaryota</taxon>
        <taxon>Viridiplantae</taxon>
        <taxon>Streptophyta</taxon>
        <taxon>Embryophyta</taxon>
        <taxon>Tracheophyta</taxon>
        <taxon>Spermatophyta</taxon>
        <taxon>Magnoliopsida</taxon>
        <taxon>Liliopsida</taxon>
        <taxon>Zingiberales</taxon>
        <taxon>Musaceae</taxon>
        <taxon>Ensete</taxon>
    </lineage>
</organism>
<feature type="non-terminal residue" evidence="2">
    <location>
        <position position="1"/>
    </location>
</feature>
<protein>
    <submittedName>
        <fullName evidence="2">Uncharacterized protein</fullName>
    </submittedName>
</protein>
<feature type="region of interest" description="Disordered" evidence="1">
    <location>
        <begin position="285"/>
        <end position="305"/>
    </location>
</feature>
<accession>A0A445MIS5</accession>
<evidence type="ECO:0000256" key="1">
    <source>
        <dbReference type="SAM" id="MobiDB-lite"/>
    </source>
</evidence>
<feature type="compositionally biased region" description="Low complexity" evidence="1">
    <location>
        <begin position="285"/>
        <end position="296"/>
    </location>
</feature>
<evidence type="ECO:0000313" key="2">
    <source>
        <dbReference type="EMBL" id="RZR74113.1"/>
    </source>
</evidence>
<reference evidence="2" key="1">
    <citation type="journal article" date="2018" name="Data Brief">
        <title>Genome sequence data from 17 accessions of Ensete ventricosum, a staple food crop for millions in Ethiopia.</title>
        <authorList>
            <person name="Yemataw Z."/>
            <person name="Muzemil S."/>
            <person name="Ambachew D."/>
            <person name="Tripathi L."/>
            <person name="Tesfaye K."/>
            <person name="Chala A."/>
            <person name="Farbos A."/>
            <person name="O'Neill P."/>
            <person name="Moore K."/>
            <person name="Grant M."/>
            <person name="Studholme D.J."/>
        </authorList>
    </citation>
    <scope>NUCLEOTIDE SEQUENCE [LARGE SCALE GENOMIC DNA]</scope>
    <source>
        <tissue evidence="2">Leaf</tissue>
    </source>
</reference>
<dbReference type="EMBL" id="KV876118">
    <property type="protein sequence ID" value="RZR74113.1"/>
    <property type="molecule type" value="Genomic_DNA"/>
</dbReference>
<proteinExistence type="predicted"/>